<reference evidence="2" key="1">
    <citation type="submission" date="2022-05" db="EMBL/GenBank/DDBJ databases">
        <title>The Musa troglodytarum L. genome provides insights into the mechanism of non-climacteric behaviour and enrichment of carotenoids.</title>
        <authorList>
            <person name="Wang J."/>
        </authorList>
    </citation>
    <scope>NUCLEOTIDE SEQUENCE</scope>
    <source>
        <tissue evidence="2">Leaf</tissue>
    </source>
</reference>
<keyword evidence="1" id="KW-0472">Membrane</keyword>
<dbReference type="EMBL" id="CP097507">
    <property type="protein sequence ID" value="URE04304.1"/>
    <property type="molecule type" value="Genomic_DNA"/>
</dbReference>
<name>A0A9E7G0A5_9LILI</name>
<dbReference type="AlphaFoldDB" id="A0A9E7G0A5"/>
<keyword evidence="1" id="KW-1133">Transmembrane helix</keyword>
<dbReference type="Proteomes" id="UP001055439">
    <property type="component" value="Chromosome 5"/>
</dbReference>
<dbReference type="EMBL" id="CP097507">
    <property type="protein sequence ID" value="URE04303.1"/>
    <property type="molecule type" value="Genomic_DNA"/>
</dbReference>
<protein>
    <submittedName>
        <fullName evidence="2">Uncharacterized protein</fullName>
    </submittedName>
</protein>
<gene>
    <name evidence="2" type="ORF">MUK42_16599</name>
</gene>
<evidence type="ECO:0000313" key="2">
    <source>
        <dbReference type="EMBL" id="URE04303.1"/>
    </source>
</evidence>
<evidence type="ECO:0000256" key="1">
    <source>
        <dbReference type="SAM" id="Phobius"/>
    </source>
</evidence>
<sequence length="103" mass="12032">MDTAVEKYEDVQAWKTQFYRSYKDCVHARIKSSKLCSEITKFRALLLEWTETMVTGPVCIFTSDLGKMEDRWWVQYGTWLIGTHFGLLCLRVVVVVVVAEDFN</sequence>
<feature type="transmembrane region" description="Helical" evidence="1">
    <location>
        <begin position="76"/>
        <end position="99"/>
    </location>
</feature>
<organism evidence="2 3">
    <name type="scientific">Musa troglodytarum</name>
    <name type="common">fe'i banana</name>
    <dbReference type="NCBI Taxonomy" id="320322"/>
    <lineage>
        <taxon>Eukaryota</taxon>
        <taxon>Viridiplantae</taxon>
        <taxon>Streptophyta</taxon>
        <taxon>Embryophyta</taxon>
        <taxon>Tracheophyta</taxon>
        <taxon>Spermatophyta</taxon>
        <taxon>Magnoliopsida</taxon>
        <taxon>Liliopsida</taxon>
        <taxon>Zingiberales</taxon>
        <taxon>Musaceae</taxon>
        <taxon>Musa</taxon>
    </lineage>
</organism>
<accession>A0A9E7G0A5</accession>
<dbReference type="EMBL" id="CP097507">
    <property type="protein sequence ID" value="URE04302.1"/>
    <property type="molecule type" value="Genomic_DNA"/>
</dbReference>
<keyword evidence="1" id="KW-0812">Transmembrane</keyword>
<proteinExistence type="predicted"/>
<evidence type="ECO:0000313" key="3">
    <source>
        <dbReference type="Proteomes" id="UP001055439"/>
    </source>
</evidence>
<keyword evidence="3" id="KW-1185">Reference proteome</keyword>